<dbReference type="VEuPathDB" id="VectorBase:GAUT020337"/>
<feature type="region of interest" description="Disordered" evidence="1">
    <location>
        <begin position="1576"/>
        <end position="1633"/>
    </location>
</feature>
<feature type="compositionally biased region" description="Basic and acidic residues" evidence="1">
    <location>
        <begin position="302"/>
        <end position="312"/>
    </location>
</feature>
<feature type="region of interest" description="Disordered" evidence="1">
    <location>
        <begin position="1020"/>
        <end position="1102"/>
    </location>
</feature>
<protein>
    <submittedName>
        <fullName evidence="2">Uncharacterized protein</fullName>
    </submittedName>
</protein>
<feature type="compositionally biased region" description="Polar residues" evidence="1">
    <location>
        <begin position="1470"/>
        <end position="1489"/>
    </location>
</feature>
<proteinExistence type="predicted"/>
<name>A0A1A9UZ19_GLOAU</name>
<feature type="compositionally biased region" description="Basic and acidic residues" evidence="1">
    <location>
        <begin position="652"/>
        <end position="674"/>
    </location>
</feature>
<feature type="compositionally biased region" description="Basic residues" evidence="1">
    <location>
        <begin position="1083"/>
        <end position="1093"/>
    </location>
</feature>
<feature type="region of interest" description="Disordered" evidence="1">
    <location>
        <begin position="297"/>
        <end position="332"/>
    </location>
</feature>
<feature type="compositionally biased region" description="Polar residues" evidence="1">
    <location>
        <begin position="1607"/>
        <end position="1623"/>
    </location>
</feature>
<organism evidence="2 3">
    <name type="scientific">Glossina austeni</name>
    <name type="common">Savannah tsetse fly</name>
    <dbReference type="NCBI Taxonomy" id="7395"/>
    <lineage>
        <taxon>Eukaryota</taxon>
        <taxon>Metazoa</taxon>
        <taxon>Ecdysozoa</taxon>
        <taxon>Arthropoda</taxon>
        <taxon>Hexapoda</taxon>
        <taxon>Insecta</taxon>
        <taxon>Pterygota</taxon>
        <taxon>Neoptera</taxon>
        <taxon>Endopterygota</taxon>
        <taxon>Diptera</taxon>
        <taxon>Brachycera</taxon>
        <taxon>Muscomorpha</taxon>
        <taxon>Hippoboscoidea</taxon>
        <taxon>Glossinidae</taxon>
        <taxon>Glossina</taxon>
    </lineage>
</organism>
<feature type="compositionally biased region" description="Low complexity" evidence="1">
    <location>
        <begin position="10"/>
        <end position="19"/>
    </location>
</feature>
<reference evidence="2" key="1">
    <citation type="submission" date="2020-05" db="UniProtKB">
        <authorList>
            <consortium name="EnsemblMetazoa"/>
        </authorList>
    </citation>
    <scope>IDENTIFICATION</scope>
    <source>
        <strain evidence="2">TTRI</strain>
    </source>
</reference>
<feature type="compositionally biased region" description="Polar residues" evidence="1">
    <location>
        <begin position="316"/>
        <end position="332"/>
    </location>
</feature>
<feature type="compositionally biased region" description="Polar residues" evidence="1">
    <location>
        <begin position="1576"/>
        <end position="1589"/>
    </location>
</feature>
<dbReference type="Proteomes" id="UP000078200">
    <property type="component" value="Unassembled WGS sequence"/>
</dbReference>
<accession>A0A1A9UZ19</accession>
<keyword evidence="3" id="KW-1185">Reference proteome</keyword>
<evidence type="ECO:0000256" key="1">
    <source>
        <dbReference type="SAM" id="MobiDB-lite"/>
    </source>
</evidence>
<feature type="region of interest" description="Disordered" evidence="1">
    <location>
        <begin position="1"/>
        <end position="33"/>
    </location>
</feature>
<evidence type="ECO:0000313" key="2">
    <source>
        <dbReference type="EnsemblMetazoa" id="GAUT020337-PA"/>
    </source>
</evidence>
<dbReference type="EnsemblMetazoa" id="GAUT020337-RA">
    <property type="protein sequence ID" value="GAUT020337-PA"/>
    <property type="gene ID" value="GAUT020337"/>
</dbReference>
<feature type="compositionally biased region" description="Polar residues" evidence="1">
    <location>
        <begin position="1021"/>
        <end position="1036"/>
    </location>
</feature>
<feature type="compositionally biased region" description="Low complexity" evidence="1">
    <location>
        <begin position="1438"/>
        <end position="1447"/>
    </location>
</feature>
<feature type="region of interest" description="Disordered" evidence="1">
    <location>
        <begin position="1437"/>
        <end position="1493"/>
    </location>
</feature>
<evidence type="ECO:0000313" key="3">
    <source>
        <dbReference type="Proteomes" id="UP000078200"/>
    </source>
</evidence>
<feature type="compositionally biased region" description="Basic residues" evidence="1">
    <location>
        <begin position="1046"/>
        <end position="1056"/>
    </location>
</feature>
<feature type="compositionally biased region" description="Acidic residues" evidence="1">
    <location>
        <begin position="1455"/>
        <end position="1464"/>
    </location>
</feature>
<sequence>MPKGGETSRRTSTIITRESLPTPPPDPRDPAAQENVFIYPPITKNFSSELQGLLKFGERQNEFQKLLRQSIASDCRKSHKNSTKEESSTDEADRCECCEKLRKEFEYIMEPLQNHLNSSITNALAAYGAMDQLNRMYTMWEHYVIVEKELRQSKERLRYVNLLQRKVIDEKNCKDRPATTAATSSSSKDVDSKDIEQSIALLETILKPEQIAANKSQEIKVHRERSRSFMIEDIPSLRESRESDKNNALKQHLLRRQSTYGDSKSKVSKWTKVKAAFKWEKANVPVITEGKHSSKNYVMDPAAEKKGEETRPLDSSFPNDSHKSASPTKSSCNKSLRKYKTIIDFEVVPEDVETDLSGTGKRKTRVPPRPLNLNIKQDLTDIDLNYYTTSPHLLKASPKDGTQSLNRTAVRKISSPVNSSVPSSPSRHSDCFIEFESEDLSSGDFSESNSPNDLMTRKSFEQQQLEINRRYELLRIKLDKEFEAKRKEWDKMKTSRGISLITANKTPEPLSPSPSTISNNLTTKFLEENLTPDFKKKLQKWRVKKQASIGGIQSQAIPHTTTAKENLTASASATPTQCVKENNNMKIDWNLWKTGQLKLEGQGLSPLPEQKDLPEEFQKKLEQWNKIKRGSSSTSCADSLKRSHKHGSGGSKKGESDDDKKAEKHKAPDKEKSERLAKLKAIVGDHPAKEIEVKTSAGVMKFEGISRKFTRKLYEWEKARGIGPEASTFALLHPGYCPIDVKRIPKETHAPIPMISQQASSLSLNDVNDLKNIEEKGVNSMEVLNLGNEFKRFEEPEAVVVEVEDRIVETASALITANPWDKQQTPIYKYEEVTCNDFCNTRRVQSFESHTNVTPLLNVLKNTEELLKLLKQKSPDIGENIILKQCESVVTLIRNSYTYYSENLMKPTLVNAISDAQIELSRLRDLSAKSPLDEACCQEIMKERNAEYNEEFHGLRECLEVLKHNLRKFGNGPLCCRDNVPDINITSEDGLESSVITQPGDTTCDQMSTTLEATDELSASVVENDTETPNVTVTRTGSGSGGGGGGKKKIRLRKVGSRQNSKTDSDSSDGDNNYGSNLETPRRLKRKSYRLKQRSFDDDPKLNADDMIYTLKVKPGQRIEENRENAPVKEPIRTAASLILPLTISTSLPNVFVKTKRKLFTTVQAPAAVDGLTVIAQEMDNSPVEQSQKTDRELNAVPFEEKEHESDCWAYNAKIKQLEQQVKPRILLVHKSLSLDDTRTDVETNDNNDKKSHSMENIHNKKLTKATRLPLANDSFRLMNKLKGPHIQDRTQNSVNSTNQKIEHLFKKHADKTLTKGITVKKIETRISKSQTANTVSTNQFDNTLPRIHRKWERKSLTPTMQYTKFNYPAPTNSEPSSPMYAETYYKPSTPLTERALRLKKAKEDFLKGFADFPGLQQAQPHKLEIKQVSQWTERGQSDLSLSSITTTDERSLVDDESTEMEQEEIPKSLSANTLRDETPTTQSDTGADQTEDFGALYNSLPRQVARSRKITSKLGFATLALKLRKVKGNKKSKNTSSETISNVPLTASNAALSTFCRQSLWSDVIAMPRLINPDDMTSPSTINKSKSSPHALLQARQSIMEEESRASANTQNERLNKSQSEQYVKRHKESYV</sequence>
<feature type="region of interest" description="Disordered" evidence="1">
    <location>
        <begin position="623"/>
        <end position="674"/>
    </location>
</feature>